<evidence type="ECO:0000256" key="1">
    <source>
        <dbReference type="ARBA" id="ARBA00001946"/>
    </source>
</evidence>
<dbReference type="Pfam" id="PF20659">
    <property type="entry name" value="MS_C"/>
    <property type="match status" value="1"/>
</dbReference>
<evidence type="ECO:0000256" key="6">
    <source>
        <dbReference type="ARBA" id="ARBA00022723"/>
    </source>
</evidence>
<proteinExistence type="inferred from homology"/>
<keyword evidence="18" id="KW-1185">Reference proteome</keyword>
<dbReference type="SUPFAM" id="SSF51645">
    <property type="entry name" value="Malate synthase G"/>
    <property type="match status" value="1"/>
</dbReference>
<dbReference type="HAMAP" id="MF_00641">
    <property type="entry name" value="Malate_synth_G"/>
    <property type="match status" value="1"/>
</dbReference>
<keyword evidence="8 10" id="KW-0558">Oxidation</keyword>
<feature type="binding site" evidence="10">
    <location>
        <position position="466"/>
    </location>
    <ligand>
        <name>Mg(2+)</name>
        <dbReference type="ChEBI" id="CHEBI:18420"/>
    </ligand>
</feature>
<dbReference type="Pfam" id="PF01274">
    <property type="entry name" value="MS_TIM-barrel"/>
    <property type="match status" value="1"/>
</dbReference>
<keyword evidence="7 10" id="KW-0460">Magnesium</keyword>
<comment type="caution">
    <text evidence="10">Lacks conserved residue(s) required for the propagation of feature annotation.</text>
</comment>
<dbReference type="PANTHER" id="PTHR42739:SF1">
    <property type="entry name" value="MALATE SYNTHASE G"/>
    <property type="match status" value="1"/>
</dbReference>
<dbReference type="GO" id="GO:0004474">
    <property type="term" value="F:malate synthase activity"/>
    <property type="evidence" value="ECO:0007669"/>
    <property type="project" value="UniProtKB-EC"/>
</dbReference>
<feature type="active site" description="Proton donor" evidence="10">
    <location>
        <position position="638"/>
    </location>
</feature>
<dbReference type="InterPro" id="IPR011076">
    <property type="entry name" value="Malate_synth_sf"/>
</dbReference>
<feature type="binding site" evidence="10">
    <location>
        <position position="122"/>
    </location>
    <ligand>
        <name>acetyl-CoA</name>
        <dbReference type="ChEBI" id="CHEBI:57288"/>
    </ligand>
</feature>
<evidence type="ECO:0000313" key="18">
    <source>
        <dbReference type="Proteomes" id="UP001369082"/>
    </source>
</evidence>
<evidence type="ECO:0000256" key="4">
    <source>
        <dbReference type="ARBA" id="ARBA00022532"/>
    </source>
</evidence>
<evidence type="ECO:0000259" key="13">
    <source>
        <dbReference type="Pfam" id="PF01274"/>
    </source>
</evidence>
<dbReference type="Pfam" id="PF20656">
    <property type="entry name" value="MS_N"/>
    <property type="match status" value="1"/>
</dbReference>
<feature type="binding site" evidence="10">
    <location>
        <position position="344"/>
    </location>
    <ligand>
        <name>glyoxylate</name>
        <dbReference type="ChEBI" id="CHEBI:36655"/>
    </ligand>
</feature>
<comment type="similarity">
    <text evidence="10 12">Belongs to the malate synthase family. GlcB subfamily.</text>
</comment>
<dbReference type="Gene3D" id="3.20.20.360">
    <property type="entry name" value="Malate synthase, domain 3"/>
    <property type="match status" value="2"/>
</dbReference>
<sequence length="730" mass="81823">MNLPQEKQCLINPEFYQFINNEVLPKTSLNNDNFWADLNNLINDFSHSNTVLLNTRQQMQNKINQWHLEHPQSSDFSPQASQAAYREFLQSIGYLTPMVDDFTIETENVDPEISTMAGPQLVVPVSNARFALNAANARWGSLYDAFYGTDIIDNSGELSNTKAFNPQRGQAVIDNAKDFLDEQFPLNSGSHHDVTSYLVYYQHLLAFFADGSECGLKDPCQFVAFDGSKNSPTYLLLKNNGLHVGLHIDRTGKIGATDNAGIDDIQMESALTTIMDFEDSVSTVDSNDKVEAYRNWLGLMRGDLEVTFTKDNQAVQRKLNYDRNFTAKSGGAYRVPGRSVLLVRNVGHLMGTDLIQDIDGNNAPEGIIDGVVTALIGSLDLQKSEHDCFRNSRSGSIYIVKPKLHGPEEVRFTCDLFSRIELMLNLPKDTLKLGIMDEERRTTVNLKQCIYEAKSRVVFINTGFLDRTGDEIHTSMLAGAFYPKSGIKNEPWINAYENNNVEIGLRCGFSGKAQIGKGMWAMPDEMKQMMKDKIAHPKSGANTAWVPSPTAATLHALHYHRVNVFEQQNTILTRTPASLDSILTMPIMPADMTLTAEQIETELNNNVQGILGYVVRWIEMGIGCSKVPDINDIGLMEDRATLRISSQHISNWLMHNVCTQQQVNQVMERMAKVVDKQNEGVTGYQNMSPNTEKSLAFQAAKALILEGHKQPNGYTEPLLHEYRLLAKQQF</sequence>
<keyword evidence="17" id="KW-0012">Acyltransferase</keyword>
<evidence type="ECO:0000256" key="9">
    <source>
        <dbReference type="ARBA" id="ARBA00047918"/>
    </source>
</evidence>
<dbReference type="NCBIfam" id="NF002825">
    <property type="entry name" value="PRK02999.1"/>
    <property type="match status" value="1"/>
</dbReference>
<feature type="modified residue" description="Cysteine sulfenic acid (-SOH)" evidence="10">
    <location>
        <position position="624"/>
    </location>
</feature>
<name>A0ABU9GTK6_9GAMM</name>
<dbReference type="PANTHER" id="PTHR42739">
    <property type="entry name" value="MALATE SYNTHASE G"/>
    <property type="match status" value="1"/>
</dbReference>
<reference evidence="17 18" key="1">
    <citation type="submission" date="2024-02" db="EMBL/GenBank/DDBJ databases">
        <title>Bacteria isolated from the canopy kelp, Nereocystis luetkeana.</title>
        <authorList>
            <person name="Pfister C.A."/>
            <person name="Younker I.T."/>
            <person name="Light S.H."/>
        </authorList>
    </citation>
    <scope>NUCLEOTIDE SEQUENCE [LARGE SCALE GENOMIC DNA]</scope>
    <source>
        <strain evidence="17 18">TI.1.05</strain>
    </source>
</reference>
<feature type="binding site" evidence="10">
    <location>
        <position position="438"/>
    </location>
    <ligand>
        <name>Mg(2+)</name>
        <dbReference type="ChEBI" id="CHEBI:18420"/>
    </ligand>
</feature>
<gene>
    <name evidence="10" type="primary">glcB</name>
    <name evidence="17" type="ORF">V6256_13720</name>
</gene>
<comment type="function">
    <text evidence="10">Involved in the glycolate utilization. Catalyzes the condensation and subsequent hydrolysis of acetyl-coenzyme A (acetyl-CoA) and glyoxylate to form malate and CoA.</text>
</comment>
<protein>
    <recommendedName>
        <fullName evidence="10 11">Malate synthase G</fullName>
        <ecNumber evidence="10 11">2.3.3.9</ecNumber>
    </recommendedName>
</protein>
<keyword evidence="6 10" id="KW-0479">Metal-binding</keyword>
<organism evidence="17 18">
    <name type="scientific">Psychromonas aquatilis</name>
    <dbReference type="NCBI Taxonomy" id="2005072"/>
    <lineage>
        <taxon>Bacteria</taxon>
        <taxon>Pseudomonadati</taxon>
        <taxon>Pseudomonadota</taxon>
        <taxon>Gammaproteobacteria</taxon>
        <taxon>Alteromonadales</taxon>
        <taxon>Psychromonadaceae</taxon>
        <taxon>Psychromonas</taxon>
    </lineage>
</organism>
<dbReference type="Pfam" id="PF20658">
    <property type="entry name" value="MSG_insertion"/>
    <property type="match status" value="1"/>
</dbReference>
<feature type="binding site" evidence="10">
    <location>
        <position position="547"/>
    </location>
    <ligand>
        <name>acetyl-CoA</name>
        <dbReference type="ChEBI" id="CHEBI:57288"/>
    </ligand>
</feature>
<evidence type="ECO:0000256" key="11">
    <source>
        <dbReference type="NCBIfam" id="TIGR01345"/>
    </source>
</evidence>
<evidence type="ECO:0000256" key="12">
    <source>
        <dbReference type="RuleBase" id="RU003572"/>
    </source>
</evidence>
<evidence type="ECO:0000256" key="3">
    <source>
        <dbReference type="ARBA" id="ARBA00022490"/>
    </source>
</evidence>
<evidence type="ECO:0000256" key="10">
    <source>
        <dbReference type="HAMAP-Rule" id="MF_00641"/>
    </source>
</evidence>
<dbReference type="EMBL" id="JBAKAZ010000073">
    <property type="protein sequence ID" value="MEL0630668.1"/>
    <property type="molecule type" value="Genomic_DNA"/>
</dbReference>
<dbReference type="InterPro" id="IPR006253">
    <property type="entry name" value="Malate_synthG"/>
</dbReference>
<feature type="domain" description="Malate synthase C-terminal" evidence="16">
    <location>
        <begin position="598"/>
        <end position="704"/>
    </location>
</feature>
<evidence type="ECO:0000313" key="17">
    <source>
        <dbReference type="EMBL" id="MEL0630668.1"/>
    </source>
</evidence>
<evidence type="ECO:0000256" key="8">
    <source>
        <dbReference type="ARBA" id="ARBA00023097"/>
    </source>
</evidence>
<dbReference type="InterPro" id="IPR048355">
    <property type="entry name" value="MS_C"/>
</dbReference>
<dbReference type="Proteomes" id="UP001369082">
    <property type="component" value="Unassembled WGS sequence"/>
</dbReference>
<dbReference type="InterPro" id="IPR048357">
    <property type="entry name" value="MSG_insertion"/>
</dbReference>
<keyword evidence="5 10" id="KW-0808">Transferase</keyword>
<comment type="catalytic activity">
    <reaction evidence="9 10 12">
        <text>glyoxylate + acetyl-CoA + H2O = (S)-malate + CoA + H(+)</text>
        <dbReference type="Rhea" id="RHEA:18181"/>
        <dbReference type="ChEBI" id="CHEBI:15377"/>
        <dbReference type="ChEBI" id="CHEBI:15378"/>
        <dbReference type="ChEBI" id="CHEBI:15589"/>
        <dbReference type="ChEBI" id="CHEBI:36655"/>
        <dbReference type="ChEBI" id="CHEBI:57287"/>
        <dbReference type="ChEBI" id="CHEBI:57288"/>
        <dbReference type="EC" id="2.3.3.9"/>
    </reaction>
</comment>
<feature type="binding site" evidence="10">
    <location>
        <begin position="129"/>
        <end position="130"/>
    </location>
    <ligand>
        <name>acetyl-CoA</name>
        <dbReference type="ChEBI" id="CHEBI:57288"/>
    </ligand>
</feature>
<feature type="active site" description="Proton acceptor" evidence="10">
    <location>
        <position position="344"/>
    </location>
</feature>
<comment type="subunit">
    <text evidence="10">Monomer.</text>
</comment>
<feature type="binding site" evidence="10">
    <location>
        <position position="280"/>
    </location>
    <ligand>
        <name>acetyl-CoA</name>
        <dbReference type="ChEBI" id="CHEBI:57288"/>
    </ligand>
</feature>
<dbReference type="EC" id="2.3.3.9" evidence="10 11"/>
<dbReference type="InterPro" id="IPR046363">
    <property type="entry name" value="MS_N_TIM-barrel_dom"/>
</dbReference>
<dbReference type="InterPro" id="IPR048356">
    <property type="entry name" value="MS_N"/>
</dbReference>
<feature type="binding site" evidence="10">
    <location>
        <position position="438"/>
    </location>
    <ligand>
        <name>glyoxylate</name>
        <dbReference type="ChEBI" id="CHEBI:36655"/>
    </ligand>
</feature>
<dbReference type="NCBIfam" id="TIGR01345">
    <property type="entry name" value="malate_syn_G"/>
    <property type="match status" value="1"/>
</dbReference>
<dbReference type="InterPro" id="IPR044856">
    <property type="entry name" value="Malate_synth_C_sf"/>
</dbReference>
<evidence type="ECO:0000256" key="5">
    <source>
        <dbReference type="ARBA" id="ARBA00022679"/>
    </source>
</evidence>
<comment type="pathway">
    <text evidence="10 12">Carbohydrate metabolism; glyoxylate cycle; (S)-malate from isocitrate: step 2/2.</text>
</comment>
<evidence type="ECO:0000259" key="14">
    <source>
        <dbReference type="Pfam" id="PF20656"/>
    </source>
</evidence>
<comment type="cofactor">
    <cofactor evidence="1 10">
        <name>Mg(2+)</name>
        <dbReference type="ChEBI" id="CHEBI:18420"/>
    </cofactor>
</comment>
<accession>A0ABU9GTK6</accession>
<keyword evidence="3 10" id="KW-0963">Cytoplasm</keyword>
<evidence type="ECO:0000256" key="2">
    <source>
        <dbReference type="ARBA" id="ARBA00022435"/>
    </source>
</evidence>
<feature type="domain" description="Malate synthase G alpha-beta insertion" evidence="15">
    <location>
        <begin position="164"/>
        <end position="239"/>
    </location>
</feature>
<feature type="binding site" evidence="10">
    <location>
        <begin position="463"/>
        <end position="466"/>
    </location>
    <ligand>
        <name>glyoxylate</name>
        <dbReference type="ChEBI" id="CHEBI:36655"/>
    </ligand>
</feature>
<dbReference type="RefSeq" id="WP_341598795.1">
    <property type="nucleotide sequence ID" value="NZ_JBAKAZ010000073.1"/>
</dbReference>
<dbReference type="InterPro" id="IPR001465">
    <property type="entry name" value="Malate_synthase_TIM"/>
</dbReference>
<feature type="domain" description="Malate synthase N-terminal" evidence="14">
    <location>
        <begin position="15"/>
        <end position="72"/>
    </location>
</feature>
<comment type="caution">
    <text evidence="17">The sequence shown here is derived from an EMBL/GenBank/DDBJ whole genome shotgun (WGS) entry which is preliminary data.</text>
</comment>
<feature type="binding site" evidence="10">
    <location>
        <position position="317"/>
    </location>
    <ligand>
        <name>acetyl-CoA</name>
        <dbReference type="ChEBI" id="CHEBI:57288"/>
    </ligand>
</feature>
<evidence type="ECO:0000259" key="15">
    <source>
        <dbReference type="Pfam" id="PF20658"/>
    </source>
</evidence>
<evidence type="ECO:0000259" key="16">
    <source>
        <dbReference type="Pfam" id="PF20659"/>
    </source>
</evidence>
<dbReference type="Gene3D" id="1.20.1220.12">
    <property type="entry name" value="Malate synthase, domain III"/>
    <property type="match status" value="1"/>
</dbReference>
<feature type="domain" description="Malate synthase TIM barrel" evidence="13">
    <location>
        <begin position="340"/>
        <end position="574"/>
    </location>
</feature>
<keyword evidence="2 10" id="KW-0329">Glyoxylate bypass</keyword>
<keyword evidence="4 10" id="KW-0816">Tricarboxylic acid cycle</keyword>
<comment type="subcellular location">
    <subcellularLocation>
        <location evidence="10 12">Cytoplasm</location>
    </subcellularLocation>
</comment>
<evidence type="ECO:0000256" key="7">
    <source>
        <dbReference type="ARBA" id="ARBA00022842"/>
    </source>
</evidence>